<dbReference type="WBParaSite" id="BXY_1418400.1">
    <property type="protein sequence ID" value="BXY_1418400.1"/>
    <property type="gene ID" value="BXY_1418400"/>
</dbReference>
<reference evidence="3" key="1">
    <citation type="submission" date="2016-11" db="UniProtKB">
        <authorList>
            <consortium name="WormBaseParasite"/>
        </authorList>
    </citation>
    <scope>IDENTIFICATION</scope>
</reference>
<dbReference type="AlphaFoldDB" id="A0A1I7SMA0"/>
<sequence>MNGQSQGKRNGKGGVEDVSKQNKKQAMLHSVHSMHSHYNYTARSGLLPLGLLKTPMAQQSVSQLSCVTRAGETPFSLQYYTPYCNFRSYAKVRASAY</sequence>
<proteinExistence type="predicted"/>
<name>A0A1I7SMA0_BURXY</name>
<dbReference type="Proteomes" id="UP000095284">
    <property type="component" value="Unplaced"/>
</dbReference>
<evidence type="ECO:0000313" key="3">
    <source>
        <dbReference type="WBParaSite" id="BXY_1418400.1"/>
    </source>
</evidence>
<feature type="region of interest" description="Disordered" evidence="1">
    <location>
        <begin position="1"/>
        <end position="28"/>
    </location>
</feature>
<evidence type="ECO:0000256" key="1">
    <source>
        <dbReference type="SAM" id="MobiDB-lite"/>
    </source>
</evidence>
<evidence type="ECO:0000313" key="2">
    <source>
        <dbReference type="Proteomes" id="UP000095284"/>
    </source>
</evidence>
<protein>
    <submittedName>
        <fullName evidence="3">Ovule protein</fullName>
    </submittedName>
</protein>
<accession>A0A1I7SMA0</accession>
<organism evidence="2 3">
    <name type="scientific">Bursaphelenchus xylophilus</name>
    <name type="common">Pinewood nematode worm</name>
    <name type="synonym">Aphelenchoides xylophilus</name>
    <dbReference type="NCBI Taxonomy" id="6326"/>
    <lineage>
        <taxon>Eukaryota</taxon>
        <taxon>Metazoa</taxon>
        <taxon>Ecdysozoa</taxon>
        <taxon>Nematoda</taxon>
        <taxon>Chromadorea</taxon>
        <taxon>Rhabditida</taxon>
        <taxon>Tylenchina</taxon>
        <taxon>Tylenchomorpha</taxon>
        <taxon>Aphelenchoidea</taxon>
        <taxon>Aphelenchoididae</taxon>
        <taxon>Bursaphelenchus</taxon>
    </lineage>
</organism>